<dbReference type="EMBL" id="JAHDYS010000003">
    <property type="protein sequence ID" value="MBT1070981.1"/>
    <property type="molecule type" value="Genomic_DNA"/>
</dbReference>
<protein>
    <submittedName>
        <fullName evidence="1">Cytochrome C</fullName>
    </submittedName>
</protein>
<dbReference type="Proteomes" id="UP000784128">
    <property type="component" value="Unassembled WGS sequence"/>
</dbReference>
<dbReference type="InterPro" id="IPR036280">
    <property type="entry name" value="Multihaem_cyt_sf"/>
</dbReference>
<evidence type="ECO:0000313" key="2">
    <source>
        <dbReference type="Proteomes" id="UP000784128"/>
    </source>
</evidence>
<dbReference type="Gene3D" id="3.90.10.10">
    <property type="entry name" value="Cytochrome C3"/>
    <property type="match status" value="1"/>
</dbReference>
<dbReference type="RefSeq" id="WP_214296692.1">
    <property type="nucleotide sequence ID" value="NZ_JAHDYS010000003.1"/>
</dbReference>
<sequence>MNLVRPLFPILALIGLFFMLAACARMQAITSQPVSHPQALTIGQQADCSECHQDQQKGTLKPLEAFTHTPAFVKNHRFYAQSNDQLCSSCHKTSFCSDCHTNRVEMKPSLKYGNRPDRDLPHRGDFMTLHKIEGKVDPASCYRCHGRGNNDRCVACHQGARYL</sequence>
<accession>A0ABS5U5N2</accession>
<reference evidence="1 2" key="1">
    <citation type="submission" date="2021-05" db="EMBL/GenBank/DDBJ databases">
        <title>The draft genome of Geobacter chapellei DSM 13688.</title>
        <authorList>
            <person name="Xu Z."/>
            <person name="Masuda Y."/>
            <person name="Itoh H."/>
            <person name="Senoo K."/>
        </authorList>
    </citation>
    <scope>NUCLEOTIDE SEQUENCE [LARGE SCALE GENOMIC DNA]</scope>
    <source>
        <strain evidence="1 2">DSM 13688</strain>
    </source>
</reference>
<evidence type="ECO:0000313" key="1">
    <source>
        <dbReference type="EMBL" id="MBT1070981.1"/>
    </source>
</evidence>
<dbReference type="PROSITE" id="PS51257">
    <property type="entry name" value="PROKAR_LIPOPROTEIN"/>
    <property type="match status" value="1"/>
</dbReference>
<keyword evidence="2" id="KW-1185">Reference proteome</keyword>
<comment type="caution">
    <text evidence="1">The sequence shown here is derived from an EMBL/GenBank/DDBJ whole genome shotgun (WGS) entry which is preliminary data.</text>
</comment>
<dbReference type="SUPFAM" id="SSF48695">
    <property type="entry name" value="Multiheme cytochromes"/>
    <property type="match status" value="1"/>
</dbReference>
<organism evidence="1 2">
    <name type="scientific">Pelotalea chapellei</name>
    <dbReference type="NCBI Taxonomy" id="44671"/>
    <lineage>
        <taxon>Bacteria</taxon>
        <taxon>Pseudomonadati</taxon>
        <taxon>Thermodesulfobacteriota</taxon>
        <taxon>Desulfuromonadia</taxon>
        <taxon>Geobacterales</taxon>
        <taxon>Geobacteraceae</taxon>
        <taxon>Pelotalea</taxon>
    </lineage>
</organism>
<gene>
    <name evidence="1" type="ORF">KJB30_04230</name>
</gene>
<proteinExistence type="predicted"/>
<name>A0ABS5U5N2_9BACT</name>